<evidence type="ECO:0000256" key="9">
    <source>
        <dbReference type="ARBA" id="ARBA00023065"/>
    </source>
</evidence>
<evidence type="ECO:0000256" key="7">
    <source>
        <dbReference type="ARBA" id="ARBA00022958"/>
    </source>
</evidence>
<evidence type="ECO:0000256" key="8">
    <source>
        <dbReference type="ARBA" id="ARBA00022989"/>
    </source>
</evidence>
<dbReference type="Proteomes" id="UP000244893">
    <property type="component" value="Unassembled WGS sequence"/>
</dbReference>
<dbReference type="PANTHER" id="PTHR31462">
    <property type="entry name" value="ENDOSOMAL/LYSOSOMAL POTASSIUM CHANNEL TMEM175"/>
    <property type="match status" value="1"/>
</dbReference>
<protein>
    <recommendedName>
        <fullName evidence="16">DUF1211 domain-containing protein</fullName>
    </recommendedName>
</protein>
<evidence type="ECO:0000256" key="5">
    <source>
        <dbReference type="ARBA" id="ARBA00022692"/>
    </source>
</evidence>
<keyword evidence="4" id="KW-0633">Potassium transport</keyword>
<organism evidence="14 15">
    <name type="scientific">Amnibacterium flavum</name>
    <dbReference type="NCBI Taxonomy" id="2173173"/>
    <lineage>
        <taxon>Bacteria</taxon>
        <taxon>Bacillati</taxon>
        <taxon>Actinomycetota</taxon>
        <taxon>Actinomycetes</taxon>
        <taxon>Micrococcales</taxon>
        <taxon>Microbacteriaceae</taxon>
        <taxon>Amnibacterium</taxon>
    </lineage>
</organism>
<keyword evidence="6" id="KW-0631">Potassium channel</keyword>
<evidence type="ECO:0000256" key="1">
    <source>
        <dbReference type="ARBA" id="ARBA00004141"/>
    </source>
</evidence>
<name>A0A2V1HWB7_9MICO</name>
<evidence type="ECO:0000313" key="14">
    <source>
        <dbReference type="EMBL" id="PVZ94757.1"/>
    </source>
</evidence>
<keyword evidence="10 13" id="KW-0472">Membrane</keyword>
<sequence length="270" mass="29270">MWIAYPRAAEIASTPLLDAVMRPFPLKAVSEDSVRGHRHRLGLTSATVGGQPIDEDRGNAHNGGVNRERSLDRLITFCDAVVAIAITLLGLPLVDLAGDFDSDGSETVGELLASNWPRLFSFLLSFLVIAVFWMGHHRIYNGVRTASHGLVWVNVLWLIPIVFLPFPTELLATTGTRDVGISALYIGTLLVIALLLLLQVVVIRRSAAIVTEEPVSAVPSIVTSTLFAVALVIALLVPTVSLWPLLILIPGNLISGAIEKRLARRRGQVR</sequence>
<keyword evidence="9" id="KW-0406">Ion transport</keyword>
<dbReference type="GO" id="GO:0015252">
    <property type="term" value="F:proton channel activity"/>
    <property type="evidence" value="ECO:0007669"/>
    <property type="project" value="InterPro"/>
</dbReference>
<feature type="transmembrane region" description="Helical" evidence="13">
    <location>
        <begin position="116"/>
        <end position="134"/>
    </location>
</feature>
<comment type="subcellular location">
    <subcellularLocation>
        <location evidence="1">Membrane</location>
        <topology evidence="1">Multi-pass membrane protein</topology>
    </subcellularLocation>
</comment>
<evidence type="ECO:0000256" key="4">
    <source>
        <dbReference type="ARBA" id="ARBA00022538"/>
    </source>
</evidence>
<gene>
    <name evidence="14" type="ORF">DDQ50_13865</name>
</gene>
<dbReference type="PANTHER" id="PTHR31462:SF5">
    <property type="entry name" value="ENDOSOMAL_LYSOSOMAL PROTON CHANNEL TMEM175"/>
    <property type="match status" value="1"/>
</dbReference>
<evidence type="ECO:0000256" key="11">
    <source>
        <dbReference type="ARBA" id="ARBA00023303"/>
    </source>
</evidence>
<feature type="transmembrane region" description="Helical" evidence="13">
    <location>
        <begin position="179"/>
        <end position="203"/>
    </location>
</feature>
<evidence type="ECO:0000313" key="15">
    <source>
        <dbReference type="Proteomes" id="UP000244893"/>
    </source>
</evidence>
<comment type="catalytic activity">
    <reaction evidence="12">
        <text>K(+)(in) = K(+)(out)</text>
        <dbReference type="Rhea" id="RHEA:29463"/>
        <dbReference type="ChEBI" id="CHEBI:29103"/>
    </reaction>
</comment>
<keyword evidence="15" id="KW-1185">Reference proteome</keyword>
<evidence type="ECO:0000256" key="2">
    <source>
        <dbReference type="ARBA" id="ARBA00006920"/>
    </source>
</evidence>
<evidence type="ECO:0000256" key="13">
    <source>
        <dbReference type="SAM" id="Phobius"/>
    </source>
</evidence>
<dbReference type="Pfam" id="PF06736">
    <property type="entry name" value="TMEM175"/>
    <property type="match status" value="1"/>
</dbReference>
<evidence type="ECO:0000256" key="6">
    <source>
        <dbReference type="ARBA" id="ARBA00022826"/>
    </source>
</evidence>
<feature type="transmembrane region" description="Helical" evidence="13">
    <location>
        <begin position="242"/>
        <end position="258"/>
    </location>
</feature>
<dbReference type="GO" id="GO:0016020">
    <property type="term" value="C:membrane"/>
    <property type="evidence" value="ECO:0007669"/>
    <property type="project" value="UniProtKB-SubCell"/>
</dbReference>
<accession>A0A2V1HWB7</accession>
<feature type="transmembrane region" description="Helical" evidence="13">
    <location>
        <begin position="146"/>
        <end position="167"/>
    </location>
</feature>
<reference evidence="14 15" key="1">
    <citation type="submission" date="2018-05" db="EMBL/GenBank/DDBJ databases">
        <title>Amnibacterium sp. M8JJ-5, whole genome shotgun sequence.</title>
        <authorList>
            <person name="Tuo L."/>
        </authorList>
    </citation>
    <scope>NUCLEOTIDE SEQUENCE [LARGE SCALE GENOMIC DNA]</scope>
    <source>
        <strain evidence="14 15">M8JJ-5</strain>
    </source>
</reference>
<keyword evidence="7" id="KW-0630">Potassium</keyword>
<comment type="caution">
    <text evidence="14">The sequence shown here is derived from an EMBL/GenBank/DDBJ whole genome shotgun (WGS) entry which is preliminary data.</text>
</comment>
<feature type="transmembrane region" description="Helical" evidence="13">
    <location>
        <begin position="74"/>
        <end position="96"/>
    </location>
</feature>
<keyword evidence="5 13" id="KW-0812">Transmembrane</keyword>
<evidence type="ECO:0000256" key="3">
    <source>
        <dbReference type="ARBA" id="ARBA00022448"/>
    </source>
</evidence>
<dbReference type="GO" id="GO:0005267">
    <property type="term" value="F:potassium channel activity"/>
    <property type="evidence" value="ECO:0007669"/>
    <property type="project" value="UniProtKB-KW"/>
</dbReference>
<evidence type="ECO:0000256" key="10">
    <source>
        <dbReference type="ARBA" id="ARBA00023136"/>
    </source>
</evidence>
<feature type="transmembrane region" description="Helical" evidence="13">
    <location>
        <begin position="215"/>
        <end position="236"/>
    </location>
</feature>
<keyword evidence="3" id="KW-0813">Transport</keyword>
<keyword evidence="8 13" id="KW-1133">Transmembrane helix</keyword>
<proteinExistence type="inferred from homology"/>
<dbReference type="InterPro" id="IPR010617">
    <property type="entry name" value="TMEM175-like"/>
</dbReference>
<dbReference type="EMBL" id="QEOP01000002">
    <property type="protein sequence ID" value="PVZ94757.1"/>
    <property type="molecule type" value="Genomic_DNA"/>
</dbReference>
<evidence type="ECO:0008006" key="16">
    <source>
        <dbReference type="Google" id="ProtNLM"/>
    </source>
</evidence>
<comment type="similarity">
    <text evidence="2">Belongs to the TMEM175 family.</text>
</comment>
<dbReference type="OrthoDB" id="7626281at2"/>
<evidence type="ECO:0000256" key="12">
    <source>
        <dbReference type="ARBA" id="ARBA00034430"/>
    </source>
</evidence>
<dbReference type="AlphaFoldDB" id="A0A2V1HWB7"/>
<keyword evidence="11" id="KW-0407">Ion channel</keyword>